<evidence type="ECO:0000313" key="9">
    <source>
        <dbReference type="EMBL" id="PFH59590.1"/>
    </source>
</evidence>
<dbReference type="OrthoDB" id="191139at2759"/>
<feature type="transmembrane region" description="Helical" evidence="7">
    <location>
        <begin position="183"/>
        <end position="206"/>
    </location>
</feature>
<feature type="transmembrane region" description="Helical" evidence="7">
    <location>
        <begin position="226"/>
        <end position="246"/>
    </location>
</feature>
<comment type="subcellular location">
    <subcellularLocation>
        <location evidence="1">Membrane</location>
        <topology evidence="1">Multi-pass membrane protein</topology>
    </subcellularLocation>
</comment>
<reference evidence="9 10" key="2">
    <citation type="journal article" date="2017" name="Sci. Rep.">
        <title>Ant-infecting Ophiocordyceps genomes reveal a high diversity of potential behavioral manipulation genes and a possible major role for enterotoxins.</title>
        <authorList>
            <person name="de Bekker C."/>
            <person name="Ohm R.A."/>
            <person name="Evans H.C."/>
            <person name="Brachmann A."/>
            <person name="Hughes D.P."/>
        </authorList>
    </citation>
    <scope>NUCLEOTIDE SEQUENCE [LARGE SCALE GENOMIC DNA]</scope>
    <source>
        <strain evidence="9 10">SC16a</strain>
    </source>
</reference>
<evidence type="ECO:0000256" key="5">
    <source>
        <dbReference type="ARBA" id="ARBA00038359"/>
    </source>
</evidence>
<keyword evidence="3 7" id="KW-1133">Transmembrane helix</keyword>
<dbReference type="PANTHER" id="PTHR33048">
    <property type="entry name" value="PTH11-LIKE INTEGRAL MEMBRANE PROTEIN (AFU_ORTHOLOGUE AFUA_5G11245)"/>
    <property type="match status" value="1"/>
</dbReference>
<name>A0A2A9PFD1_OPHUN</name>
<dbReference type="Pfam" id="PF20684">
    <property type="entry name" value="Fung_rhodopsin"/>
    <property type="match status" value="1"/>
</dbReference>
<evidence type="ECO:0000256" key="1">
    <source>
        <dbReference type="ARBA" id="ARBA00004141"/>
    </source>
</evidence>
<evidence type="ECO:0000256" key="7">
    <source>
        <dbReference type="SAM" id="Phobius"/>
    </source>
</evidence>
<evidence type="ECO:0000259" key="8">
    <source>
        <dbReference type="Pfam" id="PF20684"/>
    </source>
</evidence>
<keyword evidence="2 7" id="KW-0812">Transmembrane</keyword>
<organism evidence="9 10">
    <name type="scientific">Ophiocordyceps unilateralis</name>
    <name type="common">Zombie-ant fungus</name>
    <name type="synonym">Torrubia unilateralis</name>
    <dbReference type="NCBI Taxonomy" id="268505"/>
    <lineage>
        <taxon>Eukaryota</taxon>
        <taxon>Fungi</taxon>
        <taxon>Dikarya</taxon>
        <taxon>Ascomycota</taxon>
        <taxon>Pezizomycotina</taxon>
        <taxon>Sordariomycetes</taxon>
        <taxon>Hypocreomycetidae</taxon>
        <taxon>Hypocreales</taxon>
        <taxon>Ophiocordycipitaceae</taxon>
        <taxon>Ophiocordyceps</taxon>
    </lineage>
</organism>
<keyword evidence="10" id="KW-1185">Reference proteome</keyword>
<proteinExistence type="inferred from homology"/>
<dbReference type="EMBL" id="LAZP02000187">
    <property type="protein sequence ID" value="PFH59590.1"/>
    <property type="molecule type" value="Genomic_DNA"/>
</dbReference>
<gene>
    <name evidence="9" type="ORF">XA68_12107</name>
</gene>
<dbReference type="AlphaFoldDB" id="A0A2A9PFD1"/>
<evidence type="ECO:0000256" key="3">
    <source>
        <dbReference type="ARBA" id="ARBA00022989"/>
    </source>
</evidence>
<feature type="region of interest" description="Disordered" evidence="6">
    <location>
        <begin position="372"/>
        <end position="391"/>
    </location>
</feature>
<feature type="domain" description="Rhodopsin" evidence="8">
    <location>
        <begin position="45"/>
        <end position="303"/>
    </location>
</feature>
<evidence type="ECO:0000313" key="10">
    <source>
        <dbReference type="Proteomes" id="UP000037136"/>
    </source>
</evidence>
<feature type="compositionally biased region" description="Polar residues" evidence="6">
    <location>
        <begin position="372"/>
        <end position="381"/>
    </location>
</feature>
<sequence>MAQNLTAEVASLLPPPTTINDTHKVYGVAIACAVMSGVATSVVLWRLYLRYASRAFGLDDWATIPALILYLGWSILAVYVNLAGGIGKPLWEITLGEYATWFKGFVASSWMYTSMTAAIRVAILLFYRRIFSQTVSWLRVTIYVLLSLQAVYVIVYSILPALACHPFDSAWNPFERRAHCDDWYFYYDQVALYSTSMVFDLVLLLLPLEPARRLQMRRSKKAGVIVMFILGAGASIVTAVKLGIFVTDMNGYSEFDPYFARYQLVYFLPAQMSHNGLTFWLPSHVEPTVALIGASLPGLRPALNVMSASVSQRLRSLYYSRGTSRSDSRAVQGRTWAGHELDDKTVGSTASSRRRDRGFDITRIIETKISSETAHGSQVQLGQYPAPHPTQ</sequence>
<comment type="similarity">
    <text evidence="5">Belongs to the SAT4 family.</text>
</comment>
<dbReference type="STRING" id="268505.A0A2A9PFD1"/>
<feature type="transmembrane region" description="Helical" evidence="7">
    <location>
        <begin position="110"/>
        <end position="128"/>
    </location>
</feature>
<evidence type="ECO:0000256" key="6">
    <source>
        <dbReference type="SAM" id="MobiDB-lite"/>
    </source>
</evidence>
<dbReference type="PANTHER" id="PTHR33048:SF160">
    <property type="entry name" value="SAT4 FAMILY MEMBRANE PROTEIN"/>
    <property type="match status" value="1"/>
</dbReference>
<feature type="transmembrane region" description="Helical" evidence="7">
    <location>
        <begin position="25"/>
        <end position="49"/>
    </location>
</feature>
<evidence type="ECO:0000256" key="4">
    <source>
        <dbReference type="ARBA" id="ARBA00023136"/>
    </source>
</evidence>
<feature type="transmembrane region" description="Helical" evidence="7">
    <location>
        <begin position="140"/>
        <end position="163"/>
    </location>
</feature>
<accession>A0A2A9PFD1</accession>
<reference evidence="9 10" key="1">
    <citation type="journal article" date="2015" name="BMC Genomics">
        <title>Gene expression during zombie ant biting behavior reflects the complexity underlying fungal parasitic behavioral manipulation.</title>
        <authorList>
            <person name="de Bekker C."/>
            <person name="Ohm R.A."/>
            <person name="Loreto R.G."/>
            <person name="Sebastian A."/>
            <person name="Albert I."/>
            <person name="Merrow M."/>
            <person name="Brachmann A."/>
            <person name="Hughes D.P."/>
        </authorList>
    </citation>
    <scope>NUCLEOTIDE SEQUENCE [LARGE SCALE GENOMIC DNA]</scope>
    <source>
        <strain evidence="9 10">SC16a</strain>
    </source>
</reference>
<evidence type="ECO:0000256" key="2">
    <source>
        <dbReference type="ARBA" id="ARBA00022692"/>
    </source>
</evidence>
<comment type="caution">
    <text evidence="9">The sequence shown here is derived from an EMBL/GenBank/DDBJ whole genome shotgun (WGS) entry which is preliminary data.</text>
</comment>
<protein>
    <recommendedName>
        <fullName evidence="8">Rhodopsin domain-containing protein</fullName>
    </recommendedName>
</protein>
<dbReference type="InterPro" id="IPR049326">
    <property type="entry name" value="Rhodopsin_dom_fungi"/>
</dbReference>
<dbReference type="InterPro" id="IPR052337">
    <property type="entry name" value="SAT4-like"/>
</dbReference>
<keyword evidence="4 7" id="KW-0472">Membrane</keyword>
<feature type="transmembrane region" description="Helical" evidence="7">
    <location>
        <begin position="61"/>
        <end position="82"/>
    </location>
</feature>
<dbReference type="GO" id="GO:0016020">
    <property type="term" value="C:membrane"/>
    <property type="evidence" value="ECO:0007669"/>
    <property type="project" value="UniProtKB-SubCell"/>
</dbReference>
<dbReference type="Proteomes" id="UP000037136">
    <property type="component" value="Unassembled WGS sequence"/>
</dbReference>